<feature type="compositionally biased region" description="Basic and acidic residues" evidence="1">
    <location>
        <begin position="290"/>
        <end position="300"/>
    </location>
</feature>
<protein>
    <submittedName>
        <fullName evidence="4">Uncharacterized protein</fullName>
    </submittedName>
</protein>
<feature type="transmembrane region" description="Helical" evidence="2">
    <location>
        <begin position="440"/>
        <end position="464"/>
    </location>
</feature>
<accession>A0A2B4S977</accession>
<name>A0A2B4S977_STYPI</name>
<proteinExistence type="predicted"/>
<comment type="caution">
    <text evidence="4">The sequence shown here is derived from an EMBL/GenBank/DDBJ whole genome shotgun (WGS) entry which is preliminary data.</text>
</comment>
<evidence type="ECO:0000313" key="5">
    <source>
        <dbReference type="Proteomes" id="UP000225706"/>
    </source>
</evidence>
<feature type="transmembrane region" description="Helical" evidence="2">
    <location>
        <begin position="593"/>
        <end position="610"/>
    </location>
</feature>
<gene>
    <name evidence="4" type="ORF">AWC38_SpisGene9389</name>
</gene>
<sequence length="646" mass="72670">MVILKMRPISFVVLVFIANLTGVVDLFNEGACNWSCEVENANATGEALKKAMAEGRLLKLAIMYKERVESERCANETKQDTIITNTTLKVFLNFIDHQANRIKDSMAFITQSILEVIFSGKVFTGSYIEMKVSCISEPTSVKNFSTNFSYQRLTPLHSPQSILYYIENLASYTKTTSTLVLVRVDQHTRISLVTTSAAGNRSSHKDNELLTFSDGWLAIVIIIWIIFALYSPLIFLLFRPSKLKVKLPENHLPTPVEEAEDDGGYIERRRQESRPSPTENEDDENNQFRAEGEFLPERRDFGTEEAVRHTISNDSGAERTRLFRVGAATCCSVYSDLGNTDDHNSYSSHDGAIADEEHAITNSSYTLITPRPETCMIPISPGADEENSSSDERLSCIVDGREQNPPRQPVQPSSVSETSEANYTHLIIAGDTNPIGVGSFIVWLILIWGIGCAVPLAVLLIGTIKNLASNTNEMLPEVIIIIFSVHYLLSCHGAFTNFYYDLANKLASSYQKKYDEKNQSERDDLIYYRLGKEEHSIKVIPEELFKNALKERKLLVRIKVAYLLVKLFFTFLSLTFVWPIISSEAVMAQSSPEGVLAITITFFAVAYPLINNRINGEKLDVSTEDVDKIVDDYIKERIRSKRGHDL</sequence>
<evidence type="ECO:0000256" key="2">
    <source>
        <dbReference type="SAM" id="Phobius"/>
    </source>
</evidence>
<reference evidence="5" key="1">
    <citation type="journal article" date="2017" name="bioRxiv">
        <title>Comparative analysis of the genomes of Stylophora pistillata and Acropora digitifera provides evidence for extensive differences between species of corals.</title>
        <authorList>
            <person name="Voolstra C.R."/>
            <person name="Li Y."/>
            <person name="Liew Y.J."/>
            <person name="Baumgarten S."/>
            <person name="Zoccola D."/>
            <person name="Flot J.-F."/>
            <person name="Tambutte S."/>
            <person name="Allemand D."/>
            <person name="Aranda M."/>
        </authorList>
    </citation>
    <scope>NUCLEOTIDE SEQUENCE [LARGE SCALE GENOMIC DNA]</scope>
</reference>
<dbReference type="Proteomes" id="UP000225706">
    <property type="component" value="Unassembled WGS sequence"/>
</dbReference>
<evidence type="ECO:0000256" key="3">
    <source>
        <dbReference type="SAM" id="SignalP"/>
    </source>
</evidence>
<feature type="transmembrane region" description="Helical" evidence="2">
    <location>
        <begin position="560"/>
        <end position="581"/>
    </location>
</feature>
<keyword evidence="2" id="KW-0472">Membrane</keyword>
<evidence type="ECO:0000256" key="1">
    <source>
        <dbReference type="SAM" id="MobiDB-lite"/>
    </source>
</evidence>
<keyword evidence="5" id="KW-1185">Reference proteome</keyword>
<feature type="signal peptide" evidence="3">
    <location>
        <begin position="1"/>
        <end position="26"/>
    </location>
</feature>
<feature type="region of interest" description="Disordered" evidence="1">
    <location>
        <begin position="253"/>
        <end position="300"/>
    </location>
</feature>
<keyword evidence="3" id="KW-0732">Signal</keyword>
<evidence type="ECO:0000313" key="4">
    <source>
        <dbReference type="EMBL" id="PFX25946.1"/>
    </source>
</evidence>
<dbReference type="AlphaFoldDB" id="A0A2B4S977"/>
<feature type="chain" id="PRO_5012044188" evidence="3">
    <location>
        <begin position="27"/>
        <end position="646"/>
    </location>
</feature>
<keyword evidence="2" id="KW-1133">Transmembrane helix</keyword>
<feature type="transmembrane region" description="Helical" evidence="2">
    <location>
        <begin position="479"/>
        <end position="500"/>
    </location>
</feature>
<keyword evidence="2" id="KW-0812">Transmembrane</keyword>
<organism evidence="4 5">
    <name type="scientific">Stylophora pistillata</name>
    <name type="common">Smooth cauliflower coral</name>
    <dbReference type="NCBI Taxonomy" id="50429"/>
    <lineage>
        <taxon>Eukaryota</taxon>
        <taxon>Metazoa</taxon>
        <taxon>Cnidaria</taxon>
        <taxon>Anthozoa</taxon>
        <taxon>Hexacorallia</taxon>
        <taxon>Scleractinia</taxon>
        <taxon>Astrocoeniina</taxon>
        <taxon>Pocilloporidae</taxon>
        <taxon>Stylophora</taxon>
    </lineage>
</organism>
<feature type="transmembrane region" description="Helical" evidence="2">
    <location>
        <begin position="215"/>
        <end position="238"/>
    </location>
</feature>
<dbReference type="EMBL" id="LSMT01000138">
    <property type="protein sequence ID" value="PFX25946.1"/>
    <property type="molecule type" value="Genomic_DNA"/>
</dbReference>